<comment type="function">
    <text evidence="1">Core component of nucleosome. Nucleosomes wrap and compact DNA into chromatin, limiting DNA accessibility to the cellular machineries which require DNA as a template. Histones thereby play a central role in transcription regulation, DNA repair, DNA replication and chromosomal stability. DNA accessibility is regulated via a complex set of post-translational modifications of histones, also called histone code, and nucleosome remodeling.</text>
</comment>
<dbReference type="Gene3D" id="1.10.20.10">
    <property type="entry name" value="Histone, subunit A"/>
    <property type="match status" value="1"/>
</dbReference>
<evidence type="ECO:0000256" key="10">
    <source>
        <dbReference type="RuleBase" id="RU000451"/>
    </source>
</evidence>
<evidence type="ECO:0000256" key="9">
    <source>
        <dbReference type="ARBA" id="ARBA00023269"/>
    </source>
</evidence>
<evidence type="ECO:0000259" key="12">
    <source>
        <dbReference type="Pfam" id="PF00125"/>
    </source>
</evidence>
<comment type="subunit">
    <text evidence="10">The nucleosome is a histone octamer containing two molecules each of H2A, H2B, H3 and H4 assembled in one H3-H4 heterotetramer and two H2A-H2B heterodimers. The octamer wraps approximately 147 bp of DNA.</text>
</comment>
<dbReference type="SUPFAM" id="SSF47113">
    <property type="entry name" value="Histone-fold"/>
    <property type="match status" value="1"/>
</dbReference>
<keyword evidence="6 10" id="KW-0158">Chromosome</keyword>
<dbReference type="Pfam" id="PF00125">
    <property type="entry name" value="Histone"/>
    <property type="match status" value="1"/>
</dbReference>
<dbReference type="PANTHER" id="PTHR23428">
    <property type="entry name" value="HISTONE H2B"/>
    <property type="match status" value="1"/>
</dbReference>
<evidence type="ECO:0000256" key="11">
    <source>
        <dbReference type="SAM" id="MobiDB-lite"/>
    </source>
</evidence>
<gene>
    <name evidence="13" type="ORF">NDES1114_LOCUS24369</name>
</gene>
<proteinExistence type="inferred from homology"/>
<keyword evidence="8 10" id="KW-0539">Nucleus</keyword>
<dbReference type="PROSITE" id="PS00357">
    <property type="entry name" value="HISTONE_H2B"/>
    <property type="match status" value="1"/>
</dbReference>
<keyword evidence="7 10" id="KW-0238">DNA-binding</keyword>
<dbReference type="GO" id="GO:0030527">
    <property type="term" value="F:structural constituent of chromatin"/>
    <property type="evidence" value="ECO:0007669"/>
    <property type="project" value="InterPro"/>
</dbReference>
<keyword evidence="9 10" id="KW-0544">Nucleosome core</keyword>
<dbReference type="InterPro" id="IPR055333">
    <property type="entry name" value="HISTONE_H2B_site"/>
</dbReference>
<evidence type="ECO:0000313" key="13">
    <source>
        <dbReference type="EMBL" id="CAD9134615.1"/>
    </source>
</evidence>
<feature type="domain" description="Core Histone H2A/H2B/H3" evidence="12">
    <location>
        <begin position="6"/>
        <end position="88"/>
    </location>
</feature>
<dbReference type="FunFam" id="1.10.20.10:FF:000043">
    <property type="entry name" value="Histone H2B"/>
    <property type="match status" value="1"/>
</dbReference>
<evidence type="ECO:0000256" key="1">
    <source>
        <dbReference type="ARBA" id="ARBA00002001"/>
    </source>
</evidence>
<feature type="region of interest" description="Disordered" evidence="11">
    <location>
        <begin position="1"/>
        <end position="21"/>
    </location>
</feature>
<dbReference type="AlphaFoldDB" id="A0A7S1ML86"/>
<dbReference type="GO" id="GO:0005634">
    <property type="term" value="C:nucleus"/>
    <property type="evidence" value="ECO:0007669"/>
    <property type="project" value="UniProtKB-SubCell"/>
</dbReference>
<dbReference type="PRINTS" id="PR00621">
    <property type="entry name" value="HISTONEH2B"/>
</dbReference>
<protein>
    <recommendedName>
        <fullName evidence="5 10">Histone H2B</fullName>
    </recommendedName>
</protein>
<name>A0A7S1ML86_NEODS</name>
<dbReference type="CDD" id="cd22910">
    <property type="entry name" value="HFD_H2B"/>
    <property type="match status" value="1"/>
</dbReference>
<evidence type="ECO:0000256" key="6">
    <source>
        <dbReference type="ARBA" id="ARBA00022454"/>
    </source>
</evidence>
<dbReference type="GO" id="GO:0000786">
    <property type="term" value="C:nucleosome"/>
    <property type="evidence" value="ECO:0007669"/>
    <property type="project" value="UniProtKB-KW"/>
</dbReference>
<evidence type="ECO:0000256" key="5">
    <source>
        <dbReference type="ARBA" id="ARBA00017644"/>
    </source>
</evidence>
<reference evidence="13" key="1">
    <citation type="submission" date="2021-01" db="EMBL/GenBank/DDBJ databases">
        <authorList>
            <person name="Corre E."/>
            <person name="Pelletier E."/>
            <person name="Niang G."/>
            <person name="Scheremetjew M."/>
            <person name="Finn R."/>
            <person name="Kale V."/>
            <person name="Holt S."/>
            <person name="Cochrane G."/>
            <person name="Meng A."/>
            <person name="Brown T."/>
            <person name="Cohen L."/>
        </authorList>
    </citation>
    <scope>NUCLEOTIDE SEQUENCE</scope>
    <source>
        <strain evidence="13">CCAP 1951/1</strain>
    </source>
</reference>
<dbReference type="InterPro" id="IPR009072">
    <property type="entry name" value="Histone-fold"/>
</dbReference>
<dbReference type="EMBL" id="HBGF01036377">
    <property type="protein sequence ID" value="CAD9134615.1"/>
    <property type="molecule type" value="Transcribed_RNA"/>
</dbReference>
<evidence type="ECO:0000256" key="3">
    <source>
        <dbReference type="ARBA" id="ARBA00004286"/>
    </source>
</evidence>
<sequence>MAKARAVAKKSVAKKSNRKPKRSWSVYINRVLKGASKAKLTLSGKSMKILNSLVADQFDTIATEAAALARATKKSTLGSREIQTAVRLLLPAELAKHAMAEGTRAVAKASA</sequence>
<evidence type="ECO:0000256" key="7">
    <source>
        <dbReference type="ARBA" id="ARBA00023125"/>
    </source>
</evidence>
<dbReference type="InterPro" id="IPR000558">
    <property type="entry name" value="Histone_H2B"/>
</dbReference>
<dbReference type="GO" id="GO:0003677">
    <property type="term" value="F:DNA binding"/>
    <property type="evidence" value="ECO:0007669"/>
    <property type="project" value="UniProtKB-KW"/>
</dbReference>
<evidence type="ECO:0000256" key="2">
    <source>
        <dbReference type="ARBA" id="ARBA00004123"/>
    </source>
</evidence>
<accession>A0A7S1ML86</accession>
<dbReference type="GO" id="GO:0046982">
    <property type="term" value="F:protein heterodimerization activity"/>
    <property type="evidence" value="ECO:0007669"/>
    <property type="project" value="InterPro"/>
</dbReference>
<evidence type="ECO:0000256" key="4">
    <source>
        <dbReference type="ARBA" id="ARBA00006846"/>
    </source>
</evidence>
<comment type="similarity">
    <text evidence="4 10">Belongs to the histone H2B family.</text>
</comment>
<dbReference type="InterPro" id="IPR007125">
    <property type="entry name" value="H2A/H2B/H3"/>
</dbReference>
<evidence type="ECO:0000256" key="8">
    <source>
        <dbReference type="ARBA" id="ARBA00023242"/>
    </source>
</evidence>
<organism evidence="13">
    <name type="scientific">Neobodo designis</name>
    <name type="common">Flagellated protozoan</name>
    <name type="synonym">Bodo designis</name>
    <dbReference type="NCBI Taxonomy" id="312471"/>
    <lineage>
        <taxon>Eukaryota</taxon>
        <taxon>Discoba</taxon>
        <taxon>Euglenozoa</taxon>
        <taxon>Kinetoplastea</taxon>
        <taxon>Metakinetoplastina</taxon>
        <taxon>Neobodonida</taxon>
        <taxon>Neobodo</taxon>
    </lineage>
</organism>
<comment type="subcellular location">
    <subcellularLocation>
        <location evidence="3">Chromosome</location>
    </subcellularLocation>
    <subcellularLocation>
        <location evidence="2 10">Nucleus</location>
    </subcellularLocation>
</comment>
<dbReference type="SMART" id="SM00427">
    <property type="entry name" value="H2B"/>
    <property type="match status" value="1"/>
</dbReference>